<keyword evidence="3" id="KW-1185">Reference proteome</keyword>
<proteinExistence type="predicted"/>
<dbReference type="Proteomes" id="UP001176517">
    <property type="component" value="Unassembled WGS sequence"/>
</dbReference>
<organism evidence="2 3">
    <name type="scientific">Tilletia horrida</name>
    <dbReference type="NCBI Taxonomy" id="155126"/>
    <lineage>
        <taxon>Eukaryota</taxon>
        <taxon>Fungi</taxon>
        <taxon>Dikarya</taxon>
        <taxon>Basidiomycota</taxon>
        <taxon>Ustilaginomycotina</taxon>
        <taxon>Exobasidiomycetes</taxon>
        <taxon>Tilletiales</taxon>
        <taxon>Tilletiaceae</taxon>
        <taxon>Tilletia</taxon>
    </lineage>
</organism>
<evidence type="ECO:0000256" key="1">
    <source>
        <dbReference type="SAM" id="MobiDB-lite"/>
    </source>
</evidence>
<protein>
    <submittedName>
        <fullName evidence="2">Uncharacterized protein</fullName>
    </submittedName>
</protein>
<dbReference type="AlphaFoldDB" id="A0AAN6GKU7"/>
<gene>
    <name evidence="2" type="ORF">OC846_006853</name>
</gene>
<comment type="caution">
    <text evidence="2">The sequence shown here is derived from an EMBL/GenBank/DDBJ whole genome shotgun (WGS) entry which is preliminary data.</text>
</comment>
<sequence length="313" mass="34310">MDSPASPSTGASAPDTSASTTDSTLFTVWALTGVRSPAAVPGNLGFRESEVAQEIERVLIAMMSFSALNSAVGAVEEVSAKFRRYIEDHVQDRVNRTTDVSLQTRIQDYMRGFIQQLSRRPPATTGRLIEGTPFESVIRYASSAPTNPSSAVITKDISEESHRPAADDRVSFFGTAAGPGPALEARLSGAVERLWSGQPELPPPRPFQLRFYWDFWWAVLVSKKAPGSQCQLILTESGLQVHALVALHARYLRDMIQIANVKVLMVESSKVSSLFVSGTILEPEGIDELDRDELPLHQWVDHVCTIYIHGDTA</sequence>
<name>A0AAN6GKU7_9BASI</name>
<feature type="region of interest" description="Disordered" evidence="1">
    <location>
        <begin position="1"/>
        <end position="20"/>
    </location>
</feature>
<reference evidence="2" key="1">
    <citation type="journal article" date="2023" name="PhytoFront">
        <title>Draft Genome Resources of Seven Strains of Tilletia horrida, Causal Agent of Kernel Smut of Rice.</title>
        <authorList>
            <person name="Khanal S."/>
            <person name="Antony Babu S."/>
            <person name="Zhou X.G."/>
        </authorList>
    </citation>
    <scope>NUCLEOTIDE SEQUENCE</scope>
    <source>
        <strain evidence="2">TX6</strain>
    </source>
</reference>
<accession>A0AAN6GKU7</accession>
<evidence type="ECO:0000313" key="3">
    <source>
        <dbReference type="Proteomes" id="UP001176517"/>
    </source>
</evidence>
<evidence type="ECO:0000313" key="2">
    <source>
        <dbReference type="EMBL" id="KAK0542076.1"/>
    </source>
</evidence>
<dbReference type="EMBL" id="JAPDMZ010000633">
    <property type="protein sequence ID" value="KAK0542076.1"/>
    <property type="molecule type" value="Genomic_DNA"/>
</dbReference>